<accession>A0AAN8QMQ9</accession>
<reference evidence="1 2" key="1">
    <citation type="submission" date="2021-04" db="EMBL/GenBank/DDBJ databases">
        <authorList>
            <person name="De Guttry C."/>
            <person name="Zahm M."/>
            <person name="Klopp C."/>
            <person name="Cabau C."/>
            <person name="Louis A."/>
            <person name="Berthelot C."/>
            <person name="Parey E."/>
            <person name="Roest Crollius H."/>
            <person name="Montfort J."/>
            <person name="Robinson-Rechavi M."/>
            <person name="Bucao C."/>
            <person name="Bouchez O."/>
            <person name="Gislard M."/>
            <person name="Lluch J."/>
            <person name="Milhes M."/>
            <person name="Lampietro C."/>
            <person name="Lopez Roques C."/>
            <person name="Donnadieu C."/>
            <person name="Braasch I."/>
            <person name="Desvignes T."/>
            <person name="Postlethwait J."/>
            <person name="Bobe J."/>
            <person name="Wedekind C."/>
            <person name="Guiguen Y."/>
        </authorList>
    </citation>
    <scope>NUCLEOTIDE SEQUENCE [LARGE SCALE GENOMIC DNA]</scope>
    <source>
        <strain evidence="1">Cs_M1</strain>
        <tissue evidence="1">Blood</tissue>
    </source>
</reference>
<name>A0AAN8QMQ9_9TELE</name>
<protein>
    <submittedName>
        <fullName evidence="1">Uncharacterized protein</fullName>
    </submittedName>
</protein>
<dbReference type="EMBL" id="JAGTTL010000018">
    <property type="protein sequence ID" value="KAK6309290.1"/>
    <property type="molecule type" value="Genomic_DNA"/>
</dbReference>
<proteinExistence type="predicted"/>
<organism evidence="1 2">
    <name type="scientific">Coregonus suidteri</name>
    <dbReference type="NCBI Taxonomy" id="861788"/>
    <lineage>
        <taxon>Eukaryota</taxon>
        <taxon>Metazoa</taxon>
        <taxon>Chordata</taxon>
        <taxon>Craniata</taxon>
        <taxon>Vertebrata</taxon>
        <taxon>Euteleostomi</taxon>
        <taxon>Actinopterygii</taxon>
        <taxon>Neopterygii</taxon>
        <taxon>Teleostei</taxon>
        <taxon>Protacanthopterygii</taxon>
        <taxon>Salmoniformes</taxon>
        <taxon>Salmonidae</taxon>
        <taxon>Coregoninae</taxon>
        <taxon>Coregonus</taxon>
    </lineage>
</organism>
<gene>
    <name evidence="1" type="ORF">J4Q44_G00207530</name>
</gene>
<feature type="non-terminal residue" evidence="1">
    <location>
        <position position="104"/>
    </location>
</feature>
<comment type="caution">
    <text evidence="1">The sequence shown here is derived from an EMBL/GenBank/DDBJ whole genome shotgun (WGS) entry which is preliminary data.</text>
</comment>
<evidence type="ECO:0000313" key="2">
    <source>
        <dbReference type="Proteomes" id="UP001356427"/>
    </source>
</evidence>
<dbReference type="Proteomes" id="UP001356427">
    <property type="component" value="Unassembled WGS sequence"/>
</dbReference>
<keyword evidence="2" id="KW-1185">Reference proteome</keyword>
<sequence>MLDLEMWRVISALGPESRKPSCPVWHVWPLTVRLTSNLTMNLLLSRSTSWSKPPHNYRRRSALIMTNCWRFTVVPISSVSVCCVQWMNIKAMIQCQLQQRGLRN</sequence>
<dbReference type="AlphaFoldDB" id="A0AAN8QMQ9"/>
<evidence type="ECO:0000313" key="1">
    <source>
        <dbReference type="EMBL" id="KAK6309290.1"/>
    </source>
</evidence>